<dbReference type="EMBL" id="GBRH01230225">
    <property type="protein sequence ID" value="JAD67670.1"/>
    <property type="molecule type" value="Transcribed_RNA"/>
</dbReference>
<evidence type="ECO:0000313" key="1">
    <source>
        <dbReference type="EMBL" id="JAD67670.1"/>
    </source>
</evidence>
<sequence>MYGMANVILDTKSIAQPSSIFDKDFQNNGLQ</sequence>
<dbReference type="AlphaFoldDB" id="A0A0A9C2T5"/>
<organism evidence="1">
    <name type="scientific">Arundo donax</name>
    <name type="common">Giant reed</name>
    <name type="synonym">Donax arundinaceus</name>
    <dbReference type="NCBI Taxonomy" id="35708"/>
    <lineage>
        <taxon>Eukaryota</taxon>
        <taxon>Viridiplantae</taxon>
        <taxon>Streptophyta</taxon>
        <taxon>Embryophyta</taxon>
        <taxon>Tracheophyta</taxon>
        <taxon>Spermatophyta</taxon>
        <taxon>Magnoliopsida</taxon>
        <taxon>Liliopsida</taxon>
        <taxon>Poales</taxon>
        <taxon>Poaceae</taxon>
        <taxon>PACMAD clade</taxon>
        <taxon>Arundinoideae</taxon>
        <taxon>Arundineae</taxon>
        <taxon>Arundo</taxon>
    </lineage>
</organism>
<protein>
    <submittedName>
        <fullName evidence="1">Uncharacterized protein</fullName>
    </submittedName>
</protein>
<reference evidence="1" key="2">
    <citation type="journal article" date="2015" name="Data Brief">
        <title>Shoot transcriptome of the giant reed, Arundo donax.</title>
        <authorList>
            <person name="Barrero R.A."/>
            <person name="Guerrero F.D."/>
            <person name="Moolhuijzen P."/>
            <person name="Goolsby J.A."/>
            <person name="Tidwell J."/>
            <person name="Bellgard S.E."/>
            <person name="Bellgard M.I."/>
        </authorList>
    </citation>
    <scope>NUCLEOTIDE SEQUENCE</scope>
    <source>
        <tissue evidence="1">Shoot tissue taken approximately 20 cm above the soil surface</tissue>
    </source>
</reference>
<name>A0A0A9C2T5_ARUDO</name>
<accession>A0A0A9C2T5</accession>
<reference evidence="1" key="1">
    <citation type="submission" date="2014-09" db="EMBL/GenBank/DDBJ databases">
        <authorList>
            <person name="Magalhaes I.L.F."/>
            <person name="Oliveira U."/>
            <person name="Santos F.R."/>
            <person name="Vidigal T.H.D.A."/>
            <person name="Brescovit A.D."/>
            <person name="Santos A.J."/>
        </authorList>
    </citation>
    <scope>NUCLEOTIDE SEQUENCE</scope>
    <source>
        <tissue evidence="1">Shoot tissue taken approximately 20 cm above the soil surface</tissue>
    </source>
</reference>
<proteinExistence type="predicted"/>